<feature type="domain" description="Kazal-like" evidence="2">
    <location>
        <begin position="25"/>
        <end position="78"/>
    </location>
</feature>
<name>A0A6A3KIF7_9STRA</name>
<dbReference type="CDD" id="cd00104">
    <property type="entry name" value="KAZAL_FS"/>
    <property type="match status" value="1"/>
</dbReference>
<keyword evidence="6" id="KW-1185">Reference proteome</keyword>
<organism evidence="3 5">
    <name type="scientific">Phytophthora rubi</name>
    <dbReference type="NCBI Taxonomy" id="129364"/>
    <lineage>
        <taxon>Eukaryota</taxon>
        <taxon>Sar</taxon>
        <taxon>Stramenopiles</taxon>
        <taxon>Oomycota</taxon>
        <taxon>Peronosporomycetes</taxon>
        <taxon>Peronosporales</taxon>
        <taxon>Peronosporaceae</taxon>
        <taxon>Phytophthora</taxon>
    </lineage>
</organism>
<proteinExistence type="predicted"/>
<comment type="caution">
    <text evidence="3">The sequence shown here is derived from an EMBL/GenBank/DDBJ whole genome shotgun (WGS) entry which is preliminary data.</text>
</comment>
<feature type="chain" id="PRO_5033872586" description="Kazal-like domain-containing protein" evidence="1">
    <location>
        <begin position="20"/>
        <end position="90"/>
    </location>
</feature>
<evidence type="ECO:0000256" key="1">
    <source>
        <dbReference type="SAM" id="SignalP"/>
    </source>
</evidence>
<gene>
    <name evidence="3" type="ORF">PR001_g17947</name>
    <name evidence="4" type="ORF">PR003_g20033</name>
</gene>
<evidence type="ECO:0000313" key="6">
    <source>
        <dbReference type="Proteomes" id="UP000434957"/>
    </source>
</evidence>
<protein>
    <recommendedName>
        <fullName evidence="2">Kazal-like domain-containing protein</fullName>
    </recommendedName>
</protein>
<evidence type="ECO:0000259" key="2">
    <source>
        <dbReference type="PROSITE" id="PS51465"/>
    </source>
</evidence>
<dbReference type="PROSITE" id="PS51465">
    <property type="entry name" value="KAZAL_2"/>
    <property type="match status" value="1"/>
</dbReference>
<keyword evidence="1" id="KW-0732">Signal</keyword>
<dbReference type="SMART" id="SM00280">
    <property type="entry name" value="KAZAL"/>
    <property type="match status" value="1"/>
</dbReference>
<evidence type="ECO:0000313" key="4">
    <source>
        <dbReference type="EMBL" id="KAE9311365.1"/>
    </source>
</evidence>
<dbReference type="AlphaFoldDB" id="A0A6A3KIF7"/>
<dbReference type="InterPro" id="IPR002350">
    <property type="entry name" value="Kazal_dom"/>
</dbReference>
<dbReference type="EMBL" id="QXFV01001537">
    <property type="protein sequence ID" value="KAE9003553.1"/>
    <property type="molecule type" value="Genomic_DNA"/>
</dbReference>
<dbReference type="Proteomes" id="UP000434957">
    <property type="component" value="Unassembled WGS sequence"/>
</dbReference>
<dbReference type="Proteomes" id="UP000429607">
    <property type="component" value="Unassembled WGS sequence"/>
</dbReference>
<evidence type="ECO:0000313" key="5">
    <source>
        <dbReference type="Proteomes" id="UP000429607"/>
    </source>
</evidence>
<dbReference type="Pfam" id="PF07648">
    <property type="entry name" value="Kazal_2"/>
    <property type="match status" value="1"/>
</dbReference>
<dbReference type="EMBL" id="QXFT01001741">
    <property type="protein sequence ID" value="KAE9311365.1"/>
    <property type="molecule type" value="Genomic_DNA"/>
</dbReference>
<dbReference type="InterPro" id="IPR036058">
    <property type="entry name" value="Kazal_dom_sf"/>
</dbReference>
<dbReference type="Gene3D" id="3.30.60.30">
    <property type="match status" value="1"/>
</dbReference>
<sequence>MKFSAVAVLASLVMVGISAQQSSLRKLGASCTTVKCSSKRNAVCGSNGVTHRNKCEFDNDNCLNGRKWYVASNGDCPNVDTYALDQHPRV</sequence>
<accession>A0A6A3KIF7</accession>
<evidence type="ECO:0000313" key="3">
    <source>
        <dbReference type="EMBL" id="KAE9003553.1"/>
    </source>
</evidence>
<reference evidence="3 5" key="1">
    <citation type="submission" date="2018-09" db="EMBL/GenBank/DDBJ databases">
        <title>Genomic investigation of the strawberry pathogen Phytophthora fragariae indicates pathogenicity is determined by transcriptional variation in three key races.</title>
        <authorList>
            <person name="Adams T.M."/>
            <person name="Armitage A.D."/>
            <person name="Sobczyk M.K."/>
            <person name="Bates H.J."/>
            <person name="Dunwell J.M."/>
            <person name="Nellist C.F."/>
            <person name="Harrison R.J."/>
        </authorList>
    </citation>
    <scope>NUCLEOTIDE SEQUENCE [LARGE SCALE GENOMIC DNA]</scope>
    <source>
        <strain evidence="3 5">SCRP249</strain>
        <strain evidence="4 6">SCRP333</strain>
    </source>
</reference>
<feature type="signal peptide" evidence="1">
    <location>
        <begin position="1"/>
        <end position="19"/>
    </location>
</feature>
<dbReference type="SUPFAM" id="SSF100895">
    <property type="entry name" value="Kazal-type serine protease inhibitors"/>
    <property type="match status" value="1"/>
</dbReference>